<comment type="caution">
    <text evidence="4">The sequence shown here is derived from an EMBL/GenBank/DDBJ whole genome shotgun (WGS) entry which is preliminary data.</text>
</comment>
<dbReference type="OrthoDB" id="1158866at2759"/>
<sequence>MNEYNSSYSYRSINFVRGWRWARYAALCAPHFRRPFSSKTLLESGKDKAEEQERSFTVSYLVSSCGFSSENALSLSKKVNFENPERPDSVLDLLREYGFADSQISKLVHKVPKLLLSDSKKRLLPKLEFLRSIGLSGESLAHTICTNPVFLTASLENTLIPGYNFFKRELLSDEKIVNVIKRSLWGILGNRAQSNVAQNLRVLRSLEVPQSSISVLVSCHPGVVCQKPEDFNKDVEEVIRLGFNPMTLAFVNGLQVISKMTKSTWEHKMEVYKRWGWTEDETLLAFRKKPTCLYLSEKNIVSKMDFLVNKMGWQPADLARVPGVLTLSLEQRIIPRCSVIRVLMAKGLLKKKFTLSSLLISVDSSFISRFVINYQETVPQLLDIFQGKLSLQELDFQFEKMNAKKLVESSTTSSLVPSGNWPFEEK</sequence>
<dbReference type="PANTHER" id="PTHR13068:SF133">
    <property type="entry name" value="MITOCHONDRIAL TRANSCRIPTION TERMINATION FACTOR FAMILY PROTEIN"/>
    <property type="match status" value="1"/>
</dbReference>
<dbReference type="GO" id="GO:0003676">
    <property type="term" value="F:nucleic acid binding"/>
    <property type="evidence" value="ECO:0007669"/>
    <property type="project" value="InterPro"/>
</dbReference>
<dbReference type="PANTHER" id="PTHR13068">
    <property type="entry name" value="CGI-12 PROTEIN-RELATED"/>
    <property type="match status" value="1"/>
</dbReference>
<accession>A0A314Y5V0</accession>
<dbReference type="InterPro" id="IPR038538">
    <property type="entry name" value="MTERF_sf"/>
</dbReference>
<proteinExistence type="inferred from homology"/>
<evidence type="ECO:0000256" key="2">
    <source>
        <dbReference type="ARBA" id="ARBA00022472"/>
    </source>
</evidence>
<dbReference type="InterPro" id="IPR003690">
    <property type="entry name" value="MTERF"/>
</dbReference>
<comment type="similarity">
    <text evidence="1">Belongs to the mTERF family.</text>
</comment>
<keyword evidence="5" id="KW-1185">Reference proteome</keyword>
<keyword evidence="2" id="KW-0805">Transcription regulation</keyword>
<protein>
    <submittedName>
        <fullName evidence="4">Transcription termination factor MTERF15 mitochondrial</fullName>
    </submittedName>
</protein>
<evidence type="ECO:0000313" key="4">
    <source>
        <dbReference type="EMBL" id="PQQ02452.1"/>
    </source>
</evidence>
<dbReference type="FunFam" id="1.25.70.10:FF:000001">
    <property type="entry name" value="Mitochondrial transcription termination factor-like"/>
    <property type="match status" value="1"/>
</dbReference>
<evidence type="ECO:0000256" key="1">
    <source>
        <dbReference type="ARBA" id="ARBA00007692"/>
    </source>
</evidence>
<dbReference type="EMBL" id="PJQY01001459">
    <property type="protein sequence ID" value="PQQ02452.1"/>
    <property type="molecule type" value="Genomic_DNA"/>
</dbReference>
<dbReference type="AlphaFoldDB" id="A0A314Y5V0"/>
<keyword evidence="2" id="KW-0806">Transcription termination</keyword>
<organism evidence="4 5">
    <name type="scientific">Prunus yedoensis var. nudiflora</name>
    <dbReference type="NCBI Taxonomy" id="2094558"/>
    <lineage>
        <taxon>Eukaryota</taxon>
        <taxon>Viridiplantae</taxon>
        <taxon>Streptophyta</taxon>
        <taxon>Embryophyta</taxon>
        <taxon>Tracheophyta</taxon>
        <taxon>Spermatophyta</taxon>
        <taxon>Magnoliopsida</taxon>
        <taxon>eudicotyledons</taxon>
        <taxon>Gunneridae</taxon>
        <taxon>Pentapetalae</taxon>
        <taxon>rosids</taxon>
        <taxon>fabids</taxon>
        <taxon>Rosales</taxon>
        <taxon>Rosaceae</taxon>
        <taxon>Amygdaloideae</taxon>
        <taxon>Amygdaleae</taxon>
        <taxon>Prunus</taxon>
    </lineage>
</organism>
<evidence type="ECO:0000256" key="3">
    <source>
        <dbReference type="ARBA" id="ARBA00022946"/>
    </source>
</evidence>
<evidence type="ECO:0000313" key="5">
    <source>
        <dbReference type="Proteomes" id="UP000250321"/>
    </source>
</evidence>
<dbReference type="Pfam" id="PF02536">
    <property type="entry name" value="mTERF"/>
    <property type="match status" value="1"/>
</dbReference>
<dbReference type="SMART" id="SM00733">
    <property type="entry name" value="Mterf"/>
    <property type="match status" value="5"/>
</dbReference>
<keyword evidence="3" id="KW-0809">Transit peptide</keyword>
<keyword evidence="2" id="KW-0804">Transcription</keyword>
<reference evidence="4 5" key="1">
    <citation type="submission" date="2018-02" db="EMBL/GenBank/DDBJ databases">
        <title>Draft genome of wild Prunus yedoensis var. nudiflora.</title>
        <authorList>
            <person name="Baek S."/>
            <person name="Kim J.-H."/>
            <person name="Choi K."/>
            <person name="Kim G.-B."/>
            <person name="Cho A."/>
            <person name="Jang H."/>
            <person name="Shin C.-H."/>
            <person name="Yu H.-J."/>
            <person name="Mun J.-H."/>
        </authorList>
    </citation>
    <scope>NUCLEOTIDE SEQUENCE [LARGE SCALE GENOMIC DNA]</scope>
    <source>
        <strain evidence="5">cv. Jeju island</strain>
        <tissue evidence="4">Leaf</tissue>
    </source>
</reference>
<name>A0A314Y5V0_PRUYE</name>
<gene>
    <name evidence="4" type="ORF">Pyn_37484</name>
</gene>
<dbReference type="Proteomes" id="UP000250321">
    <property type="component" value="Unassembled WGS sequence"/>
</dbReference>
<dbReference type="GO" id="GO:0006353">
    <property type="term" value="P:DNA-templated transcription termination"/>
    <property type="evidence" value="ECO:0007669"/>
    <property type="project" value="UniProtKB-KW"/>
</dbReference>
<dbReference type="Gene3D" id="1.25.70.10">
    <property type="entry name" value="Transcription termination factor 3, mitochondrial"/>
    <property type="match status" value="1"/>
</dbReference>
<dbReference type="STRING" id="2094558.A0A314Y5V0"/>